<evidence type="ECO:0000313" key="7">
    <source>
        <dbReference type="EMBL" id="KAJ3129731.1"/>
    </source>
</evidence>
<evidence type="ECO:0000259" key="6">
    <source>
        <dbReference type="PROSITE" id="PS51194"/>
    </source>
</evidence>
<dbReference type="Gene3D" id="3.40.50.10810">
    <property type="entry name" value="Tandem AAA-ATPase domain"/>
    <property type="match status" value="2"/>
</dbReference>
<feature type="region of interest" description="Disordered" evidence="4">
    <location>
        <begin position="1142"/>
        <end position="1216"/>
    </location>
</feature>
<evidence type="ECO:0000256" key="4">
    <source>
        <dbReference type="SAM" id="MobiDB-lite"/>
    </source>
</evidence>
<feature type="compositionally biased region" description="Basic and acidic residues" evidence="4">
    <location>
        <begin position="1085"/>
        <end position="1101"/>
    </location>
</feature>
<dbReference type="GO" id="GO:0005634">
    <property type="term" value="C:nucleus"/>
    <property type="evidence" value="ECO:0007669"/>
    <property type="project" value="TreeGrafter"/>
</dbReference>
<dbReference type="Gene3D" id="3.40.50.300">
    <property type="entry name" value="P-loop containing nucleotide triphosphate hydrolases"/>
    <property type="match status" value="1"/>
</dbReference>
<keyword evidence="8" id="KW-1185">Reference proteome</keyword>
<dbReference type="SMART" id="SM00487">
    <property type="entry name" value="DEXDc"/>
    <property type="match status" value="1"/>
</dbReference>
<feature type="compositionally biased region" description="Low complexity" evidence="4">
    <location>
        <begin position="132"/>
        <end position="150"/>
    </location>
</feature>
<protein>
    <submittedName>
        <fullName evidence="7">Uncharacterized protein</fullName>
    </submittedName>
</protein>
<dbReference type="FunFam" id="3.40.50.10810:FF:000094">
    <property type="entry name" value="DNA excision repair protein ERCC-6"/>
    <property type="match status" value="1"/>
</dbReference>
<evidence type="ECO:0000256" key="3">
    <source>
        <dbReference type="ARBA" id="ARBA00022840"/>
    </source>
</evidence>
<sequence>MNSEEKADFDEELAQVLVGDGLLAGAMTQTALEQRVGRRITEELRSHERAKEEQRREKTVSQLAALIDARERAHNRAGRARDRAGNKAGIAAERAADARIAALQADLDDIDARLAALVDTNGATVSSNSIRANNSTATSYNNATNAGNAGRSVADLTNEMRERSRPQQSHYDRDSDNEVAPESDETEAELEVLPRILSVVDDANEYNYQRRYAAWVENRRRSRLNNSTDIFNEPFTPLPNDLLLSDNFTVPGDVAQKLFPYQLASLSWLKELHTQEAGGILGDEMGLGKTIQIIAFLAGLHRSGFLGDRTQKSDLPAIPVSSPASTSKTSLKQNEPNFNRPILIVAPATVLNQWAKEFHEWWGALRVIILHSSGSGVGSTGKTDSDLKSPSRWKSTGLRNNRRSKNSFDDDEEEDDDDVEEENEDSYYSSSGSNDIDSSSRKRKKISSKSKSAAKSKLKTSQQQREKNKKQKQALRMNENNNSSSRNRDFDSHRKPQEDDDDDSDVADENKRKKFKKLKPKVRKQIAELVDRVVKSGHVLLTTYEGVRVYREILLPVAWAYVVLDEGHKIRNADADITLACKKLRTPHRIILSGTPIQNNLKELWSLYDFVFPGRLGTLPVFLVQFEVPIRLGTYANASNLQVQTAQRCAAILRDLISPYLLRRFKSDVAADLPQKTESVLFCKLTKEQRRLYEDYVHSDIVLGAIDGKRNALGAIDGVRKICNHPDLLHRDTEKQKSNYGDPERSGKMQVLKQILILWKRQGHRALVFCQTRQMQEILELFVKSEGHKYFRMDGTTPIKLRIGMVDSFNADSSITVFLLTTKVGGLGINLTGANRVLIFDPDWNPSTDIQARERAWRLGQTKEVAVYRLMMSGTIEEKIYHRQIYKQFLTNGILSDVSTVGGGVGITGGSGSKRFFDSRGLKDLFVLTDENALGTETGGLFAGSEVIGKDKVDSSISSTFAPRKHSDSSKRAHLNLIPASQIHSGSAAVTGNFANKNVEDDNDGLAGINDIAKIEEFHTPQVETIAESQEPKPASSGELDESRILFSLLHSTVAHDKIMGETAASVDPLTAAQADRVAREAAEEVRLSRKRVRAEQKRAAQAEGGKYAGLVTFTGNSGSAGRHSGTANSFAASSSVTFPTGAARGGSSSINNHRNNSASSSSNSNAIAFHPPASRTTRPSASVQQEAGSTQFFRNNNLRGTIGPSSASLLENLKK</sequence>
<dbReference type="Pfam" id="PF00176">
    <property type="entry name" value="SNF2-rel_dom"/>
    <property type="match status" value="2"/>
</dbReference>
<feature type="region of interest" description="Disordered" evidence="4">
    <location>
        <begin position="1085"/>
        <end position="1104"/>
    </location>
</feature>
<dbReference type="GO" id="GO:0008094">
    <property type="term" value="F:ATP-dependent activity, acting on DNA"/>
    <property type="evidence" value="ECO:0007669"/>
    <property type="project" value="TreeGrafter"/>
</dbReference>
<keyword evidence="1" id="KW-0547">Nucleotide-binding</keyword>
<dbReference type="Proteomes" id="UP001211907">
    <property type="component" value="Unassembled WGS sequence"/>
</dbReference>
<evidence type="ECO:0000259" key="5">
    <source>
        <dbReference type="PROSITE" id="PS51192"/>
    </source>
</evidence>
<accession>A0AAD5XEL3</accession>
<feature type="compositionally biased region" description="Basic and acidic residues" evidence="4">
    <location>
        <begin position="158"/>
        <end position="176"/>
    </location>
</feature>
<dbReference type="InterPro" id="IPR038718">
    <property type="entry name" value="SNF2-like_sf"/>
</dbReference>
<dbReference type="GO" id="GO:0016787">
    <property type="term" value="F:hydrolase activity"/>
    <property type="evidence" value="ECO:0007669"/>
    <property type="project" value="UniProtKB-KW"/>
</dbReference>
<feature type="region of interest" description="Disordered" evidence="4">
    <location>
        <begin position="126"/>
        <end position="188"/>
    </location>
</feature>
<feature type="region of interest" description="Disordered" evidence="4">
    <location>
        <begin position="375"/>
        <end position="512"/>
    </location>
</feature>
<keyword evidence="2" id="KW-0378">Hydrolase</keyword>
<dbReference type="InterPro" id="IPR027417">
    <property type="entry name" value="P-loop_NTPase"/>
</dbReference>
<feature type="compositionally biased region" description="Low complexity" evidence="4">
    <location>
        <begin position="476"/>
        <end position="485"/>
    </location>
</feature>
<dbReference type="AlphaFoldDB" id="A0AAD5XEL3"/>
<dbReference type="SUPFAM" id="SSF52540">
    <property type="entry name" value="P-loop containing nucleoside triphosphate hydrolases"/>
    <property type="match status" value="3"/>
</dbReference>
<gene>
    <name evidence="7" type="ORF">HK100_008455</name>
</gene>
<dbReference type="InterPro" id="IPR001650">
    <property type="entry name" value="Helicase_C-like"/>
</dbReference>
<evidence type="ECO:0000256" key="2">
    <source>
        <dbReference type="ARBA" id="ARBA00022801"/>
    </source>
</evidence>
<dbReference type="EMBL" id="JADGJH010000411">
    <property type="protein sequence ID" value="KAJ3129731.1"/>
    <property type="molecule type" value="Genomic_DNA"/>
</dbReference>
<feature type="compositionally biased region" description="Polar residues" evidence="4">
    <location>
        <begin position="1175"/>
        <end position="1210"/>
    </location>
</feature>
<comment type="caution">
    <text evidence="7">The sequence shown here is derived from an EMBL/GenBank/DDBJ whole genome shotgun (WGS) entry which is preliminary data.</text>
</comment>
<name>A0AAD5XEL3_9FUNG</name>
<feature type="compositionally biased region" description="Basic and acidic residues" evidence="4">
    <location>
        <begin position="486"/>
        <end position="497"/>
    </location>
</feature>
<feature type="compositionally biased region" description="Acidic residues" evidence="4">
    <location>
        <begin position="409"/>
        <end position="425"/>
    </location>
</feature>
<feature type="domain" description="Helicase ATP-binding" evidence="5">
    <location>
        <begin position="270"/>
        <end position="614"/>
    </location>
</feature>
<organism evidence="7 8">
    <name type="scientific">Physocladia obscura</name>
    <dbReference type="NCBI Taxonomy" id="109957"/>
    <lineage>
        <taxon>Eukaryota</taxon>
        <taxon>Fungi</taxon>
        <taxon>Fungi incertae sedis</taxon>
        <taxon>Chytridiomycota</taxon>
        <taxon>Chytridiomycota incertae sedis</taxon>
        <taxon>Chytridiomycetes</taxon>
        <taxon>Chytridiales</taxon>
        <taxon>Chytriomycetaceae</taxon>
        <taxon>Physocladia</taxon>
    </lineage>
</organism>
<dbReference type="InterPro" id="IPR000330">
    <property type="entry name" value="SNF2_N"/>
</dbReference>
<feature type="domain" description="Helicase C-terminal" evidence="6">
    <location>
        <begin position="751"/>
        <end position="906"/>
    </location>
</feature>
<feature type="compositionally biased region" description="Basic residues" evidence="4">
    <location>
        <begin position="441"/>
        <end position="458"/>
    </location>
</feature>
<dbReference type="Pfam" id="PF00271">
    <property type="entry name" value="Helicase_C"/>
    <property type="match status" value="1"/>
</dbReference>
<feature type="compositionally biased region" description="Acidic residues" evidence="4">
    <location>
        <begin position="177"/>
        <end position="188"/>
    </location>
</feature>
<dbReference type="GO" id="GO:0006283">
    <property type="term" value="P:transcription-coupled nucleotide-excision repair"/>
    <property type="evidence" value="ECO:0007669"/>
    <property type="project" value="TreeGrafter"/>
</dbReference>
<dbReference type="PROSITE" id="PS51192">
    <property type="entry name" value="HELICASE_ATP_BIND_1"/>
    <property type="match status" value="1"/>
</dbReference>
<dbReference type="PROSITE" id="PS51194">
    <property type="entry name" value="HELICASE_CTER"/>
    <property type="match status" value="1"/>
</dbReference>
<evidence type="ECO:0000256" key="1">
    <source>
        <dbReference type="ARBA" id="ARBA00022741"/>
    </source>
</evidence>
<dbReference type="SMART" id="SM00490">
    <property type="entry name" value="HELICc"/>
    <property type="match status" value="1"/>
</dbReference>
<keyword evidence="3" id="KW-0067">ATP-binding</keyword>
<dbReference type="PANTHER" id="PTHR45629:SF7">
    <property type="entry name" value="DNA EXCISION REPAIR PROTEIN ERCC-6-RELATED"/>
    <property type="match status" value="1"/>
</dbReference>
<feature type="compositionally biased region" description="Low complexity" evidence="4">
    <location>
        <begin position="426"/>
        <end position="437"/>
    </location>
</feature>
<feature type="compositionally biased region" description="Low complexity" evidence="4">
    <location>
        <begin position="1148"/>
        <end position="1166"/>
    </location>
</feature>
<dbReference type="PANTHER" id="PTHR45629">
    <property type="entry name" value="SNF2/RAD54 FAMILY MEMBER"/>
    <property type="match status" value="1"/>
</dbReference>
<dbReference type="CDD" id="cd18793">
    <property type="entry name" value="SF2_C_SNF"/>
    <property type="match status" value="1"/>
</dbReference>
<dbReference type="InterPro" id="IPR050496">
    <property type="entry name" value="SNF2_RAD54_helicase_repair"/>
</dbReference>
<dbReference type="GO" id="GO:0005524">
    <property type="term" value="F:ATP binding"/>
    <property type="evidence" value="ECO:0007669"/>
    <property type="project" value="InterPro"/>
</dbReference>
<reference evidence="7" key="1">
    <citation type="submission" date="2020-05" db="EMBL/GenBank/DDBJ databases">
        <title>Phylogenomic resolution of chytrid fungi.</title>
        <authorList>
            <person name="Stajich J.E."/>
            <person name="Amses K."/>
            <person name="Simmons R."/>
            <person name="Seto K."/>
            <person name="Myers J."/>
            <person name="Bonds A."/>
            <person name="Quandt C.A."/>
            <person name="Barry K."/>
            <person name="Liu P."/>
            <person name="Grigoriev I."/>
            <person name="Longcore J.E."/>
            <person name="James T.Y."/>
        </authorList>
    </citation>
    <scope>NUCLEOTIDE SEQUENCE</scope>
    <source>
        <strain evidence="7">JEL0513</strain>
    </source>
</reference>
<proteinExistence type="predicted"/>
<dbReference type="InterPro" id="IPR049730">
    <property type="entry name" value="SNF2/RAD54-like_C"/>
</dbReference>
<feature type="compositionally biased region" description="Acidic residues" evidence="4">
    <location>
        <begin position="498"/>
        <end position="507"/>
    </location>
</feature>
<evidence type="ECO:0000313" key="8">
    <source>
        <dbReference type="Proteomes" id="UP001211907"/>
    </source>
</evidence>
<dbReference type="InterPro" id="IPR014001">
    <property type="entry name" value="Helicase_ATP-bd"/>
</dbReference>